<proteinExistence type="predicted"/>
<gene>
    <name evidence="2" type="ORF">ARMOST_10804</name>
</gene>
<evidence type="ECO:0000259" key="1">
    <source>
        <dbReference type="Pfam" id="PF01323"/>
    </source>
</evidence>
<dbReference type="GO" id="GO:0016853">
    <property type="term" value="F:isomerase activity"/>
    <property type="evidence" value="ECO:0007669"/>
    <property type="project" value="UniProtKB-KW"/>
</dbReference>
<evidence type="ECO:0000313" key="3">
    <source>
        <dbReference type="Proteomes" id="UP000219338"/>
    </source>
</evidence>
<dbReference type="OMA" id="QKYAISG"/>
<dbReference type="STRING" id="47428.A0A284RFC5"/>
<keyword evidence="3" id="KW-1185">Reference proteome</keyword>
<dbReference type="AlphaFoldDB" id="A0A284RFC5"/>
<organism evidence="2 3">
    <name type="scientific">Armillaria ostoyae</name>
    <name type="common">Armillaria root rot fungus</name>
    <dbReference type="NCBI Taxonomy" id="47428"/>
    <lineage>
        <taxon>Eukaryota</taxon>
        <taxon>Fungi</taxon>
        <taxon>Dikarya</taxon>
        <taxon>Basidiomycota</taxon>
        <taxon>Agaricomycotina</taxon>
        <taxon>Agaricomycetes</taxon>
        <taxon>Agaricomycetidae</taxon>
        <taxon>Agaricales</taxon>
        <taxon>Marasmiineae</taxon>
        <taxon>Physalacriaceae</taxon>
        <taxon>Armillaria</taxon>
    </lineage>
</organism>
<dbReference type="InterPro" id="IPR001853">
    <property type="entry name" value="DSBA-like_thioredoxin_dom"/>
</dbReference>
<dbReference type="GO" id="GO:0016491">
    <property type="term" value="F:oxidoreductase activity"/>
    <property type="evidence" value="ECO:0007669"/>
    <property type="project" value="InterPro"/>
</dbReference>
<name>A0A284RFC5_ARMOS</name>
<protein>
    <submittedName>
        <fullName evidence="2">Related to dithiol-disulfide isomerase involved in polyketide biosynthesis</fullName>
    </submittedName>
</protein>
<dbReference type="PANTHER" id="PTHR13887">
    <property type="entry name" value="GLUTATHIONE S-TRANSFERASE KAPPA"/>
    <property type="match status" value="1"/>
</dbReference>
<feature type="domain" description="DSBA-like thioredoxin" evidence="1">
    <location>
        <begin position="7"/>
        <end position="206"/>
    </location>
</feature>
<evidence type="ECO:0000313" key="2">
    <source>
        <dbReference type="EMBL" id="SJL07454.1"/>
    </source>
</evidence>
<keyword evidence="2" id="KW-0413">Isomerase</keyword>
<dbReference type="Gene3D" id="3.40.30.10">
    <property type="entry name" value="Glutaredoxin"/>
    <property type="match status" value="1"/>
</dbReference>
<accession>A0A284RFC5</accession>
<dbReference type="Pfam" id="PF01323">
    <property type="entry name" value="DSBA"/>
    <property type="match status" value="1"/>
</dbReference>
<dbReference type="Proteomes" id="UP000219338">
    <property type="component" value="Unassembled WGS sequence"/>
</dbReference>
<dbReference type="PANTHER" id="PTHR13887:SF41">
    <property type="entry name" value="THIOREDOXIN SUPERFAMILY PROTEIN"/>
    <property type="match status" value="1"/>
</dbReference>
<reference evidence="3" key="1">
    <citation type="journal article" date="2017" name="Nat. Ecol. Evol.">
        <title>Genome expansion and lineage-specific genetic innovations in the forest pathogenic fungi Armillaria.</title>
        <authorList>
            <person name="Sipos G."/>
            <person name="Prasanna A.N."/>
            <person name="Walter M.C."/>
            <person name="O'Connor E."/>
            <person name="Balint B."/>
            <person name="Krizsan K."/>
            <person name="Kiss B."/>
            <person name="Hess J."/>
            <person name="Varga T."/>
            <person name="Slot J."/>
            <person name="Riley R."/>
            <person name="Boka B."/>
            <person name="Rigling D."/>
            <person name="Barry K."/>
            <person name="Lee J."/>
            <person name="Mihaltcheva S."/>
            <person name="LaButti K."/>
            <person name="Lipzen A."/>
            <person name="Waldron R."/>
            <person name="Moloney N.M."/>
            <person name="Sperisen C."/>
            <person name="Kredics L."/>
            <person name="Vagvoelgyi C."/>
            <person name="Patrignani A."/>
            <person name="Fitzpatrick D."/>
            <person name="Nagy I."/>
            <person name="Doyle S."/>
            <person name="Anderson J.B."/>
            <person name="Grigoriev I.V."/>
            <person name="Gueldener U."/>
            <person name="Muensterkoetter M."/>
            <person name="Nagy L.G."/>
        </authorList>
    </citation>
    <scope>NUCLEOTIDE SEQUENCE [LARGE SCALE GENOMIC DNA]</scope>
    <source>
        <strain evidence="3">C18/9</strain>
    </source>
</reference>
<dbReference type="CDD" id="cd03024">
    <property type="entry name" value="DsbA_FrnE"/>
    <property type="match status" value="1"/>
</dbReference>
<dbReference type="SUPFAM" id="SSF52833">
    <property type="entry name" value="Thioredoxin-like"/>
    <property type="match status" value="1"/>
</dbReference>
<sequence length="222" mass="24243">MTVQIITLDITSDTICPWCCIGLKHVKAAIKQIKESGLPVEFQFQFHPFMLDANLPPSPGYNKRAWYASRLGASRIKAAEEQMVALGLSEGVTLNYDGQVSNTLDSHRLVAKVRKIGGEKAQLKVMEALSLAYLERADDIGNPDVLATEVAATGVMTKSEVLTFLASSELKQEILSSIRGSHLNGVSGVPYTLVNKKYALTGAQPASSFFRIFNEIARGQRK</sequence>
<dbReference type="OrthoDB" id="1930760at2759"/>
<dbReference type="EMBL" id="FUEG01000008">
    <property type="protein sequence ID" value="SJL07454.1"/>
    <property type="molecule type" value="Genomic_DNA"/>
</dbReference>
<dbReference type="InterPro" id="IPR036249">
    <property type="entry name" value="Thioredoxin-like_sf"/>
</dbReference>